<dbReference type="SUPFAM" id="SSF55248">
    <property type="entry name" value="PCD-like"/>
    <property type="match status" value="1"/>
</dbReference>
<dbReference type="PANTHER" id="PTHR12599:SF0">
    <property type="entry name" value="PTERIN-4-ALPHA-CARBINOLAMINE DEHYDRATASE"/>
    <property type="match status" value="1"/>
</dbReference>
<dbReference type="Gene3D" id="3.30.1360.20">
    <property type="entry name" value="Transcriptional coactivator/pterin dehydratase"/>
    <property type="match status" value="1"/>
</dbReference>
<organism evidence="5 6">
    <name type="scientific">Phormidium yuhuli AB48</name>
    <dbReference type="NCBI Taxonomy" id="2940671"/>
    <lineage>
        <taxon>Bacteria</taxon>
        <taxon>Bacillati</taxon>
        <taxon>Cyanobacteriota</taxon>
        <taxon>Cyanophyceae</taxon>
        <taxon>Oscillatoriophycideae</taxon>
        <taxon>Oscillatoriales</taxon>
        <taxon>Oscillatoriaceae</taxon>
        <taxon>Phormidium</taxon>
        <taxon>Phormidium yuhuli</taxon>
    </lineage>
</organism>
<dbReference type="GO" id="GO:0008124">
    <property type="term" value="F:4-alpha-hydroxytetrahydrobiopterin dehydratase activity"/>
    <property type="evidence" value="ECO:0007669"/>
    <property type="project" value="UniProtKB-EC"/>
</dbReference>
<evidence type="ECO:0000256" key="2">
    <source>
        <dbReference type="ARBA" id="ARBA00006472"/>
    </source>
</evidence>
<dbReference type="HAMAP" id="MF_00434">
    <property type="entry name" value="Pterin_4_alpha"/>
    <property type="match status" value="1"/>
</dbReference>
<comment type="catalytic activity">
    <reaction evidence="1 4">
        <text>(4aS,6R)-4a-hydroxy-L-erythro-5,6,7,8-tetrahydrobiopterin = (6R)-L-erythro-6,7-dihydrobiopterin + H2O</text>
        <dbReference type="Rhea" id="RHEA:11920"/>
        <dbReference type="ChEBI" id="CHEBI:15377"/>
        <dbReference type="ChEBI" id="CHEBI:15642"/>
        <dbReference type="ChEBI" id="CHEBI:43120"/>
        <dbReference type="EC" id="4.2.1.96"/>
    </reaction>
</comment>
<dbReference type="InterPro" id="IPR036428">
    <property type="entry name" value="PCD_sf"/>
</dbReference>
<dbReference type="Proteomes" id="UP001056708">
    <property type="component" value="Chromosome"/>
</dbReference>
<dbReference type="RefSeq" id="WP_252665221.1">
    <property type="nucleotide sequence ID" value="NZ_CP098611.1"/>
</dbReference>
<dbReference type="EMBL" id="CP098611">
    <property type="protein sequence ID" value="USR93048.1"/>
    <property type="molecule type" value="Genomic_DNA"/>
</dbReference>
<dbReference type="EC" id="4.2.1.96" evidence="4"/>
<dbReference type="InterPro" id="IPR001533">
    <property type="entry name" value="Pterin_deHydtase"/>
</dbReference>
<comment type="similarity">
    <text evidence="2 4">Belongs to the pterin-4-alpha-carbinolamine dehydratase family.</text>
</comment>
<dbReference type="Pfam" id="PF01329">
    <property type="entry name" value="Pterin_4a"/>
    <property type="match status" value="1"/>
</dbReference>
<evidence type="ECO:0000256" key="1">
    <source>
        <dbReference type="ARBA" id="ARBA00001554"/>
    </source>
</evidence>
<reference evidence="5" key="1">
    <citation type="submission" date="2022-06" db="EMBL/GenBank/DDBJ databases">
        <title>Genome sequence of Phormidium yuhuli AB48 isolated from an industrial photobioreactor environment.</title>
        <authorList>
            <person name="Qiu Y."/>
            <person name="Noonan A.J.C."/>
            <person name="Dofher K."/>
            <person name="Koch M."/>
            <person name="Kieft B."/>
            <person name="Lin X."/>
            <person name="Ziels R.M."/>
            <person name="Hallam S.J."/>
        </authorList>
    </citation>
    <scope>NUCLEOTIDE SEQUENCE</scope>
    <source>
        <strain evidence="5">AB48</strain>
    </source>
</reference>
<keyword evidence="3 4" id="KW-0456">Lyase</keyword>
<evidence type="ECO:0000313" key="5">
    <source>
        <dbReference type="EMBL" id="USR93048.1"/>
    </source>
</evidence>
<name>A0ABY5AYA2_9CYAN</name>
<proteinExistence type="inferred from homology"/>
<protein>
    <recommendedName>
        <fullName evidence="4">Putative pterin-4-alpha-carbinolamine dehydratase</fullName>
        <shortName evidence="4">PHS</shortName>
        <ecNumber evidence="4">4.2.1.96</ecNumber>
    </recommendedName>
    <alternativeName>
        <fullName evidence="4">4-alpha-hydroxy-tetrahydropterin dehydratase</fullName>
    </alternativeName>
    <alternativeName>
        <fullName evidence="4">Pterin carbinolamine dehydratase</fullName>
        <shortName evidence="4">PCD</shortName>
    </alternativeName>
</protein>
<dbReference type="CDD" id="cd00488">
    <property type="entry name" value="PCD_DCoH"/>
    <property type="match status" value="1"/>
</dbReference>
<accession>A0ABY5AYA2</accession>
<sequence>MALLSSSEIQSQASQLSDWTVEGKELKRTFKFKDFVQAINFVNQLVEPAEAAGHHPDLSISYNKVTVILTSHDAGGLTESDFEMAKTISAL</sequence>
<dbReference type="PANTHER" id="PTHR12599">
    <property type="entry name" value="PTERIN-4-ALPHA-CARBINOLAMINE DEHYDRATASE"/>
    <property type="match status" value="1"/>
</dbReference>
<evidence type="ECO:0000256" key="4">
    <source>
        <dbReference type="HAMAP-Rule" id="MF_00434"/>
    </source>
</evidence>
<evidence type="ECO:0000256" key="3">
    <source>
        <dbReference type="ARBA" id="ARBA00023239"/>
    </source>
</evidence>
<gene>
    <name evidence="5" type="ORF">NEA10_10155</name>
</gene>
<evidence type="ECO:0000313" key="6">
    <source>
        <dbReference type="Proteomes" id="UP001056708"/>
    </source>
</evidence>
<dbReference type="NCBIfam" id="NF002017">
    <property type="entry name" value="PRK00823.1-2"/>
    <property type="match status" value="1"/>
</dbReference>
<keyword evidence="6" id="KW-1185">Reference proteome</keyword>